<proteinExistence type="predicted"/>
<dbReference type="InterPro" id="IPR016186">
    <property type="entry name" value="C-type_lectin-like/link_sf"/>
</dbReference>
<dbReference type="AlphaFoldDB" id="A0A4W6F5P9"/>
<dbReference type="InterPro" id="IPR016187">
    <property type="entry name" value="CTDL_fold"/>
</dbReference>
<dbReference type="PANTHER" id="PTHR45784">
    <property type="entry name" value="C-TYPE LECTIN DOMAIN FAMILY 20 MEMBER A-RELATED"/>
    <property type="match status" value="1"/>
</dbReference>
<organism evidence="2 3">
    <name type="scientific">Lates calcarifer</name>
    <name type="common">Barramundi</name>
    <name type="synonym">Holocentrus calcarifer</name>
    <dbReference type="NCBI Taxonomy" id="8187"/>
    <lineage>
        <taxon>Eukaryota</taxon>
        <taxon>Metazoa</taxon>
        <taxon>Chordata</taxon>
        <taxon>Craniata</taxon>
        <taxon>Vertebrata</taxon>
        <taxon>Euteleostomi</taxon>
        <taxon>Actinopterygii</taxon>
        <taxon>Neopterygii</taxon>
        <taxon>Teleostei</taxon>
        <taxon>Neoteleostei</taxon>
        <taxon>Acanthomorphata</taxon>
        <taxon>Carangaria</taxon>
        <taxon>Carangaria incertae sedis</taxon>
        <taxon>Centropomidae</taxon>
        <taxon>Lates</taxon>
    </lineage>
</organism>
<dbReference type="Pfam" id="PF00059">
    <property type="entry name" value="Lectin_C"/>
    <property type="match status" value="1"/>
</dbReference>
<name>A0A4W6F5P9_LATCA</name>
<evidence type="ECO:0000313" key="3">
    <source>
        <dbReference type="Proteomes" id="UP000314980"/>
    </source>
</evidence>
<reference evidence="3" key="1">
    <citation type="submission" date="2015-09" db="EMBL/GenBank/DDBJ databases">
        <authorList>
            <person name="Sai Rama Sridatta P."/>
        </authorList>
    </citation>
    <scope>NUCLEOTIDE SEQUENCE [LARGE SCALE GENOMIC DNA]</scope>
</reference>
<dbReference type="Gene3D" id="3.10.100.10">
    <property type="entry name" value="Mannose-Binding Protein A, subunit A"/>
    <property type="match status" value="1"/>
</dbReference>
<dbReference type="PROSITE" id="PS50041">
    <property type="entry name" value="C_TYPE_LECTIN_2"/>
    <property type="match status" value="1"/>
</dbReference>
<dbReference type="GeneTree" id="ENSGT00940000176837"/>
<dbReference type="InterPro" id="IPR001304">
    <property type="entry name" value="C-type_lectin-like"/>
</dbReference>
<dbReference type="InParanoid" id="A0A4W6F5P9"/>
<evidence type="ECO:0000313" key="2">
    <source>
        <dbReference type="Ensembl" id="ENSLCAP00010045471.1"/>
    </source>
</evidence>
<dbReference type="Ensembl" id="ENSLCAT00010046582.1">
    <property type="protein sequence ID" value="ENSLCAP00010045471.1"/>
    <property type="gene ID" value="ENSLCAG00010021140.1"/>
</dbReference>
<dbReference type="PANTHER" id="PTHR45784:SF8">
    <property type="entry name" value="C-TYPE MANNOSE RECEPTOR 2-RELATED"/>
    <property type="match status" value="1"/>
</dbReference>
<keyword evidence="3" id="KW-1185">Reference proteome</keyword>
<accession>A0A4W6F5P9</accession>
<dbReference type="Proteomes" id="UP000314980">
    <property type="component" value="Unassembled WGS sequence"/>
</dbReference>
<sequence>MWSGGGEVSTFFWEPEQPNNRLFEDYGLVKKCGLHDATSGYIFPFLCYRVVVVRERKTWEEALDYCREHHHNLASVASDTEMLLIQKELGKNINTEPVWIGLHFFPAHWLWVDRRPLVYEAWAQQSKPDCPEVKLQCAWLLTSAGSSEIMYT</sequence>
<reference evidence="2" key="3">
    <citation type="submission" date="2025-09" db="UniProtKB">
        <authorList>
            <consortium name="Ensembl"/>
        </authorList>
    </citation>
    <scope>IDENTIFICATION</scope>
</reference>
<evidence type="ECO:0000259" key="1">
    <source>
        <dbReference type="PROSITE" id="PS50041"/>
    </source>
</evidence>
<dbReference type="SUPFAM" id="SSF56436">
    <property type="entry name" value="C-type lectin-like"/>
    <property type="match status" value="2"/>
</dbReference>
<protein>
    <recommendedName>
        <fullName evidence="1">C-type lectin domain-containing protein</fullName>
    </recommendedName>
</protein>
<reference evidence="2" key="2">
    <citation type="submission" date="2025-08" db="UniProtKB">
        <authorList>
            <consortium name="Ensembl"/>
        </authorList>
    </citation>
    <scope>IDENTIFICATION</scope>
</reference>
<feature type="domain" description="C-type lectin" evidence="1">
    <location>
        <begin position="43"/>
        <end position="139"/>
    </location>
</feature>
<dbReference type="SMART" id="SM00034">
    <property type="entry name" value="CLECT"/>
    <property type="match status" value="1"/>
</dbReference>